<keyword evidence="2" id="KW-1185">Reference proteome</keyword>
<dbReference type="RefSeq" id="WP_169676051.1">
    <property type="nucleotide sequence ID" value="NZ_JABBHF010000011.1"/>
</dbReference>
<reference evidence="1 2" key="1">
    <citation type="submission" date="2020-04" db="EMBL/GenBank/DDBJ databases">
        <title>A Flavivirga sp. nov.</title>
        <authorList>
            <person name="Sun X."/>
        </authorList>
    </citation>
    <scope>NUCLEOTIDE SEQUENCE [LARGE SCALE GENOMIC DNA]</scope>
    <source>
        <strain evidence="1 2">Y03</strain>
    </source>
</reference>
<gene>
    <name evidence="1" type="ORF">HHX25_17155</name>
</gene>
<protein>
    <submittedName>
        <fullName evidence="1">Uncharacterized protein</fullName>
    </submittedName>
</protein>
<name>A0ABX1S1Z8_9FLAO</name>
<comment type="caution">
    <text evidence="1">The sequence shown here is derived from an EMBL/GenBank/DDBJ whole genome shotgun (WGS) entry which is preliminary data.</text>
</comment>
<proteinExistence type="predicted"/>
<dbReference type="EMBL" id="JABBHF010000011">
    <property type="protein sequence ID" value="NMH89243.1"/>
    <property type="molecule type" value="Genomic_DNA"/>
</dbReference>
<accession>A0ABX1S1Z8</accession>
<sequence>MITEKLSYELAEVSCEKKGCNETFDILIYSIHTVVKNPFGDTELSSIGQKNVLKTGKIDASLAIKCICGHSQKVYLREKQRGLQKSYNP</sequence>
<organism evidence="1 2">
    <name type="scientific">Flavivirga algicola</name>
    <dbReference type="NCBI Taxonomy" id="2729136"/>
    <lineage>
        <taxon>Bacteria</taxon>
        <taxon>Pseudomonadati</taxon>
        <taxon>Bacteroidota</taxon>
        <taxon>Flavobacteriia</taxon>
        <taxon>Flavobacteriales</taxon>
        <taxon>Flavobacteriaceae</taxon>
        <taxon>Flavivirga</taxon>
    </lineage>
</organism>
<dbReference type="Proteomes" id="UP000746690">
    <property type="component" value="Unassembled WGS sequence"/>
</dbReference>
<evidence type="ECO:0000313" key="2">
    <source>
        <dbReference type="Proteomes" id="UP000746690"/>
    </source>
</evidence>
<evidence type="ECO:0000313" key="1">
    <source>
        <dbReference type="EMBL" id="NMH89243.1"/>
    </source>
</evidence>